<dbReference type="Proteomes" id="UP000005950">
    <property type="component" value="Unassembled WGS sequence"/>
</dbReference>
<reference evidence="1 2" key="1">
    <citation type="submission" date="2008-12" db="EMBL/GenBank/DDBJ databases">
        <authorList>
            <person name="Fulton L."/>
            <person name="Clifton S."/>
            <person name="Fulton B."/>
            <person name="Xu J."/>
            <person name="Minx P."/>
            <person name="Pepin K.H."/>
            <person name="Johnson M."/>
            <person name="Bhonagiri V."/>
            <person name="Nash W.E."/>
            <person name="Mardis E.R."/>
            <person name="Wilson R.K."/>
        </authorList>
    </citation>
    <scope>NUCLEOTIDE SEQUENCE [LARGE SCALE GENOMIC DNA]</scope>
    <source>
        <strain evidence="1 2">DSM 12042</strain>
    </source>
</reference>
<evidence type="ECO:0000313" key="2">
    <source>
        <dbReference type="Proteomes" id="UP000005950"/>
    </source>
</evidence>
<name>B9Y5Y7_9FIRM</name>
<protein>
    <submittedName>
        <fullName evidence="1">Uncharacterized protein</fullName>
    </submittedName>
</protein>
<comment type="caution">
    <text evidence="1">The sequence shown here is derived from an EMBL/GenBank/DDBJ whole genome shotgun (WGS) entry which is preliminary data.</text>
</comment>
<dbReference type="AlphaFoldDB" id="B9Y5Y7"/>
<evidence type="ECO:0000313" key="1">
    <source>
        <dbReference type="EMBL" id="EEF68600.1"/>
    </source>
</evidence>
<reference evidence="1 2" key="2">
    <citation type="submission" date="2009-02" db="EMBL/GenBank/DDBJ databases">
        <title>Draft genome sequence of Holdemania filiformis DSM 12042.</title>
        <authorList>
            <person name="Sudarsanam P."/>
            <person name="Ley R."/>
            <person name="Guruge J."/>
            <person name="Turnbaugh P.J."/>
            <person name="Mahowald M."/>
            <person name="Liep D."/>
            <person name="Gordon J."/>
        </authorList>
    </citation>
    <scope>NUCLEOTIDE SEQUENCE [LARGE SCALE GENOMIC DNA]</scope>
    <source>
        <strain evidence="1 2">DSM 12042</strain>
    </source>
</reference>
<dbReference type="STRING" id="545696.HOLDEFILI_01219"/>
<proteinExistence type="predicted"/>
<gene>
    <name evidence="1" type="ORF">HOLDEFILI_01219</name>
</gene>
<accession>B9Y5Y7</accession>
<dbReference type="HOGENOM" id="CLU_3310953_0_0_9"/>
<sequence length="39" mass="4537">MLCAILKTSLTSSLFLMYSLTFKLFQYLQAGEYIHKFVS</sequence>
<dbReference type="EMBL" id="ACCF01000071">
    <property type="protein sequence ID" value="EEF68600.1"/>
    <property type="molecule type" value="Genomic_DNA"/>
</dbReference>
<organism evidence="1 2">
    <name type="scientific">Holdemania filiformis DSM 12042</name>
    <dbReference type="NCBI Taxonomy" id="545696"/>
    <lineage>
        <taxon>Bacteria</taxon>
        <taxon>Bacillati</taxon>
        <taxon>Bacillota</taxon>
        <taxon>Erysipelotrichia</taxon>
        <taxon>Erysipelotrichales</taxon>
        <taxon>Erysipelotrichaceae</taxon>
        <taxon>Holdemania</taxon>
    </lineage>
</organism>